<dbReference type="STRING" id="280699.M1V6Z6"/>
<dbReference type="GO" id="GO:1903189">
    <property type="term" value="P:glyoxal metabolic process"/>
    <property type="evidence" value="ECO:0007669"/>
    <property type="project" value="TreeGrafter"/>
</dbReference>
<dbReference type="EMBL" id="AP006501">
    <property type="protein sequence ID" value="BAM82660.1"/>
    <property type="molecule type" value="Genomic_DNA"/>
</dbReference>
<keyword evidence="4" id="KW-1185">Reference proteome</keyword>
<dbReference type="FunFam" id="3.40.50.880:FF:000015">
    <property type="entry name" value="Protein DJ-1 homolog C"/>
    <property type="match status" value="1"/>
</dbReference>
<reference evidence="3 4" key="2">
    <citation type="journal article" date="2007" name="BMC Biol.">
        <title>A 100%-complete sequence reveals unusually simple genomic features in the hot-spring red alga Cyanidioschyzon merolae.</title>
        <authorList>
            <person name="Nozaki H."/>
            <person name="Takano H."/>
            <person name="Misumi O."/>
            <person name="Terasawa K."/>
            <person name="Matsuzaki M."/>
            <person name="Maruyama S."/>
            <person name="Nishida K."/>
            <person name="Yagisawa F."/>
            <person name="Yoshida Y."/>
            <person name="Fujiwara T."/>
            <person name="Takio S."/>
            <person name="Tamura K."/>
            <person name="Chung S.J."/>
            <person name="Nakamura S."/>
            <person name="Kuroiwa H."/>
            <person name="Tanaka K."/>
            <person name="Sato N."/>
            <person name="Kuroiwa T."/>
        </authorList>
    </citation>
    <scope>NUCLEOTIDE SEQUENCE [LARGE SCALE GENOMIC DNA]</scope>
    <source>
        <strain evidence="3 4">10D</strain>
    </source>
</reference>
<dbReference type="SUPFAM" id="SSF52317">
    <property type="entry name" value="Class I glutamine amidotransferase-like"/>
    <property type="match status" value="1"/>
</dbReference>
<organism evidence="3 4">
    <name type="scientific">Cyanidioschyzon merolae (strain NIES-3377 / 10D)</name>
    <name type="common">Unicellular red alga</name>
    <dbReference type="NCBI Taxonomy" id="280699"/>
    <lineage>
        <taxon>Eukaryota</taxon>
        <taxon>Rhodophyta</taxon>
        <taxon>Bangiophyceae</taxon>
        <taxon>Cyanidiales</taxon>
        <taxon>Cyanidiaceae</taxon>
        <taxon>Cyanidioschyzon</taxon>
    </lineage>
</organism>
<dbReference type="InterPro" id="IPR050325">
    <property type="entry name" value="Prot/Nucl_acid_deglycase"/>
</dbReference>
<dbReference type="RefSeq" id="XP_005538696.1">
    <property type="nucleotide sequence ID" value="XM_005538639.1"/>
</dbReference>
<dbReference type="InterPro" id="IPR029062">
    <property type="entry name" value="Class_I_gatase-like"/>
</dbReference>
<dbReference type="Proteomes" id="UP000007014">
    <property type="component" value="Chromosome 19"/>
</dbReference>
<dbReference type="OMA" id="KATCYPG"/>
<dbReference type="PANTHER" id="PTHR48094:SF12">
    <property type="entry name" value="PARKINSON DISEASE PROTEIN 7 HOMOLOG"/>
    <property type="match status" value="1"/>
</dbReference>
<proteinExistence type="predicted"/>
<accession>M1V6Z6</accession>
<dbReference type="CDD" id="cd03135">
    <property type="entry name" value="GATase1_DJ-1"/>
    <property type="match status" value="1"/>
</dbReference>
<evidence type="ECO:0000313" key="3">
    <source>
        <dbReference type="EMBL" id="BAM82660.1"/>
    </source>
</evidence>
<feature type="domain" description="DJ-1/PfpI" evidence="2">
    <location>
        <begin position="92"/>
        <end position="259"/>
    </location>
</feature>
<evidence type="ECO:0000259" key="2">
    <source>
        <dbReference type="Pfam" id="PF01965"/>
    </source>
</evidence>
<dbReference type="AlphaFoldDB" id="M1V6Z6"/>
<protein>
    <submittedName>
        <fullName evidence="3">Similar to 4-methyl-5(Beta-hydroxyethyl)-thiazol monophosphate biosynthesis protein</fullName>
    </submittedName>
</protein>
<dbReference type="InterPro" id="IPR006287">
    <property type="entry name" value="DJ-1"/>
</dbReference>
<dbReference type="KEGG" id="cme:CYME_CMS007C"/>
<gene>
    <name evidence="3" type="ORF">CYME_CMS007C</name>
</gene>
<dbReference type="GeneID" id="16997294"/>
<dbReference type="Gene3D" id="3.40.50.880">
    <property type="match status" value="1"/>
</dbReference>
<dbReference type="InterPro" id="IPR002818">
    <property type="entry name" value="DJ-1/PfpI"/>
</dbReference>
<dbReference type="PANTHER" id="PTHR48094">
    <property type="entry name" value="PROTEIN/NUCLEIC ACID DEGLYCASE DJ-1-RELATED"/>
    <property type="match status" value="1"/>
</dbReference>
<dbReference type="OrthoDB" id="543156at2759"/>
<keyword evidence="1" id="KW-0677">Repeat</keyword>
<dbReference type="HOGENOM" id="CLU_981258_0_0_1"/>
<dbReference type="NCBIfam" id="TIGR01383">
    <property type="entry name" value="not_thiJ"/>
    <property type="match status" value="1"/>
</dbReference>
<evidence type="ECO:0000313" key="4">
    <source>
        <dbReference type="Proteomes" id="UP000007014"/>
    </source>
</evidence>
<sequence length="284" mass="29630">MRVATHIAAFQASPLRSLRSLSVKGGSTTGLSCCSIASARQAEHLSWRANVSTGCALRSQLLGRANPASSSAAPRTAHALRLLATVSAMTTKTALVAVANGSEEIETVTAVDTLVRAGAHVTLASVEKELQVTASRGVKLVADLLISDASLRSKQFDAVVLPGGMPGAEHLRDSQPLMDLVKRHLETGKLIGAICAAPAVALASHHLLNDVKATCYPAPNFRAKLTSHAHIDDPVVRDGQFITSQGPGTAMAFSLALVEALFGHEQAEKVAKAMLVTLPAVSKR</sequence>
<dbReference type="eggNOG" id="KOG2764">
    <property type="taxonomic scope" value="Eukaryota"/>
</dbReference>
<name>M1V6Z6_CYAM1</name>
<dbReference type="Pfam" id="PF01965">
    <property type="entry name" value="DJ-1_PfpI"/>
    <property type="match status" value="1"/>
</dbReference>
<evidence type="ECO:0000256" key="1">
    <source>
        <dbReference type="ARBA" id="ARBA00022737"/>
    </source>
</evidence>
<dbReference type="Gramene" id="CMS007CT">
    <property type="protein sequence ID" value="CMS007CT"/>
    <property type="gene ID" value="CMS007C"/>
</dbReference>
<dbReference type="GO" id="GO:0005737">
    <property type="term" value="C:cytoplasm"/>
    <property type="evidence" value="ECO:0007669"/>
    <property type="project" value="UniProtKB-ARBA"/>
</dbReference>
<reference evidence="3 4" key="1">
    <citation type="journal article" date="2004" name="Nature">
        <title>Genome sequence of the ultrasmall unicellular red alga Cyanidioschyzon merolae 10D.</title>
        <authorList>
            <person name="Matsuzaki M."/>
            <person name="Misumi O."/>
            <person name="Shin-i T."/>
            <person name="Maruyama S."/>
            <person name="Takahara M."/>
            <person name="Miyagishima S."/>
            <person name="Mori T."/>
            <person name="Nishida K."/>
            <person name="Yagisawa F."/>
            <person name="Nishida K."/>
            <person name="Yoshida Y."/>
            <person name="Nishimura Y."/>
            <person name="Nakao S."/>
            <person name="Kobayashi T."/>
            <person name="Momoyama Y."/>
            <person name="Higashiyama T."/>
            <person name="Minoda A."/>
            <person name="Sano M."/>
            <person name="Nomoto H."/>
            <person name="Oishi K."/>
            <person name="Hayashi H."/>
            <person name="Ohta F."/>
            <person name="Nishizaka S."/>
            <person name="Haga S."/>
            <person name="Miura S."/>
            <person name="Morishita T."/>
            <person name="Kabeya Y."/>
            <person name="Terasawa K."/>
            <person name="Suzuki Y."/>
            <person name="Ishii Y."/>
            <person name="Asakawa S."/>
            <person name="Takano H."/>
            <person name="Ohta N."/>
            <person name="Kuroiwa H."/>
            <person name="Tanaka K."/>
            <person name="Shimizu N."/>
            <person name="Sugano S."/>
            <person name="Sato N."/>
            <person name="Nozaki H."/>
            <person name="Ogasawara N."/>
            <person name="Kohara Y."/>
            <person name="Kuroiwa T."/>
        </authorList>
    </citation>
    <scope>NUCLEOTIDE SEQUENCE [LARGE SCALE GENOMIC DNA]</scope>
    <source>
        <strain evidence="3 4">10D</strain>
    </source>
</reference>